<dbReference type="EMBL" id="KI393379">
    <property type="protein sequence ID" value="ERN08457.1"/>
    <property type="molecule type" value="Genomic_DNA"/>
</dbReference>
<feature type="non-terminal residue" evidence="1">
    <location>
        <position position="52"/>
    </location>
</feature>
<evidence type="ECO:0000313" key="1">
    <source>
        <dbReference type="EMBL" id="ERN08457.1"/>
    </source>
</evidence>
<accession>W1PER7</accession>
<dbReference type="Gramene" id="ERN08457">
    <property type="protein sequence ID" value="ERN08457"/>
    <property type="gene ID" value="AMTR_s00150p00078820"/>
</dbReference>
<protein>
    <submittedName>
        <fullName evidence="1">Uncharacterized protein</fullName>
    </submittedName>
</protein>
<name>W1PER7_AMBTC</name>
<organism evidence="1 2">
    <name type="scientific">Amborella trichopoda</name>
    <dbReference type="NCBI Taxonomy" id="13333"/>
    <lineage>
        <taxon>Eukaryota</taxon>
        <taxon>Viridiplantae</taxon>
        <taxon>Streptophyta</taxon>
        <taxon>Embryophyta</taxon>
        <taxon>Tracheophyta</taxon>
        <taxon>Spermatophyta</taxon>
        <taxon>Magnoliopsida</taxon>
        <taxon>Amborellales</taxon>
        <taxon>Amborellaceae</taxon>
        <taxon>Amborella</taxon>
    </lineage>
</organism>
<reference evidence="2" key="1">
    <citation type="journal article" date="2013" name="Science">
        <title>The Amborella genome and the evolution of flowering plants.</title>
        <authorList>
            <consortium name="Amborella Genome Project"/>
        </authorList>
    </citation>
    <scope>NUCLEOTIDE SEQUENCE [LARGE SCALE GENOMIC DNA]</scope>
</reference>
<gene>
    <name evidence="1" type="ORF">AMTR_s00150p00078820</name>
</gene>
<dbReference type="HOGENOM" id="CLU_3093554_0_0_1"/>
<keyword evidence="2" id="KW-1185">Reference proteome</keyword>
<sequence length="52" mass="5605">MGNQRERIPNAIPFGTTPIQMASSLRPPFSSYDKIKNPDSSVNAANAISTNV</sequence>
<proteinExistence type="predicted"/>
<evidence type="ECO:0000313" key="2">
    <source>
        <dbReference type="Proteomes" id="UP000017836"/>
    </source>
</evidence>
<dbReference type="Proteomes" id="UP000017836">
    <property type="component" value="Unassembled WGS sequence"/>
</dbReference>
<dbReference type="AlphaFoldDB" id="W1PER7"/>